<dbReference type="InterPro" id="IPR041273">
    <property type="entry name" value="NAT_N"/>
</dbReference>
<keyword evidence="3" id="KW-1185">Reference proteome</keyword>
<organism evidence="2 3">
    <name type="scientific">Tenggerimyces flavus</name>
    <dbReference type="NCBI Taxonomy" id="1708749"/>
    <lineage>
        <taxon>Bacteria</taxon>
        <taxon>Bacillati</taxon>
        <taxon>Actinomycetota</taxon>
        <taxon>Actinomycetes</taxon>
        <taxon>Propionibacteriales</taxon>
        <taxon>Nocardioidaceae</taxon>
        <taxon>Tenggerimyces</taxon>
    </lineage>
</organism>
<gene>
    <name evidence="2" type="ORF">ACFOUW_04880</name>
</gene>
<dbReference type="Proteomes" id="UP001595699">
    <property type="component" value="Unassembled WGS sequence"/>
</dbReference>
<comment type="caution">
    <text evidence="2">The sequence shown here is derived from an EMBL/GenBank/DDBJ whole genome shotgun (WGS) entry which is preliminary data.</text>
</comment>
<evidence type="ECO:0000259" key="1">
    <source>
        <dbReference type="Pfam" id="PF18082"/>
    </source>
</evidence>
<feature type="domain" description="N-acyltransferase N-terminal" evidence="1">
    <location>
        <begin position="7"/>
        <end position="92"/>
    </location>
</feature>
<reference evidence="3" key="1">
    <citation type="journal article" date="2019" name="Int. J. Syst. Evol. Microbiol.">
        <title>The Global Catalogue of Microorganisms (GCM) 10K type strain sequencing project: providing services to taxonomists for standard genome sequencing and annotation.</title>
        <authorList>
            <consortium name="The Broad Institute Genomics Platform"/>
            <consortium name="The Broad Institute Genome Sequencing Center for Infectious Disease"/>
            <person name="Wu L."/>
            <person name="Ma J."/>
        </authorList>
    </citation>
    <scope>NUCLEOTIDE SEQUENCE [LARGE SCALE GENOMIC DNA]</scope>
    <source>
        <strain evidence="3">CGMCC 4.7241</strain>
    </source>
</reference>
<dbReference type="Pfam" id="PF18082">
    <property type="entry name" value="NAT_N"/>
    <property type="match status" value="1"/>
</dbReference>
<keyword evidence="2" id="KW-0012">Acyltransferase</keyword>
<keyword evidence="2" id="KW-0808">Transferase</keyword>
<sequence>MLPTSWDASQLLRRLGVDAVDIADTLAARPSADDPVVTWLVEETIASMGVAVSIAGHRGWPGQPDTPVGRHVPVWAYLALVPYVLEFHRSRRTSAAPRWLAAV</sequence>
<accession>A0ABV7Y4I8</accession>
<dbReference type="GO" id="GO:0016746">
    <property type="term" value="F:acyltransferase activity"/>
    <property type="evidence" value="ECO:0007669"/>
    <property type="project" value="UniProtKB-KW"/>
</dbReference>
<dbReference type="RefSeq" id="WP_205120030.1">
    <property type="nucleotide sequence ID" value="NZ_JAFBCM010000001.1"/>
</dbReference>
<protein>
    <submittedName>
        <fullName evidence="2">Acyltransferase domain-containing protein</fullName>
    </submittedName>
</protein>
<proteinExistence type="predicted"/>
<dbReference type="EMBL" id="JBHRZH010000004">
    <property type="protein sequence ID" value="MFC3760160.1"/>
    <property type="molecule type" value="Genomic_DNA"/>
</dbReference>
<evidence type="ECO:0000313" key="2">
    <source>
        <dbReference type="EMBL" id="MFC3760160.1"/>
    </source>
</evidence>
<evidence type="ECO:0000313" key="3">
    <source>
        <dbReference type="Proteomes" id="UP001595699"/>
    </source>
</evidence>
<name>A0ABV7Y4I8_9ACTN</name>